<name>A0ABV0GJS5_9BURK</name>
<sequence>MNDAPRVRRQLTLFVPPPEGPALDALRARLDPVQAGLIAAHVTLCREDELQALGWPQLQERLDCWPFGALALVFGPAERFQGHGLLRPCTAGADGFQALRRWVLRNESVRVHPAHLTLAHPRNPVAAGNDEPAFAACAKAPPLRLTLATATLIEQAGASAWRRLHQRALGLGDAADPSGKT</sequence>
<dbReference type="RefSeq" id="WP_347612675.1">
    <property type="nucleotide sequence ID" value="NZ_JBDPZC010000013.1"/>
</dbReference>
<gene>
    <name evidence="1" type="ORF">ABDJ40_21265</name>
</gene>
<dbReference type="SUPFAM" id="SSF55144">
    <property type="entry name" value="LigT-like"/>
    <property type="match status" value="1"/>
</dbReference>
<dbReference type="Proteomes" id="UP001462640">
    <property type="component" value="Unassembled WGS sequence"/>
</dbReference>
<dbReference type="EMBL" id="JBDPZC010000013">
    <property type="protein sequence ID" value="MEO3715307.1"/>
    <property type="molecule type" value="Genomic_DNA"/>
</dbReference>
<dbReference type="InterPro" id="IPR009097">
    <property type="entry name" value="Cyclic_Pdiesterase"/>
</dbReference>
<protein>
    <recommendedName>
        <fullName evidence="3">2'-5' RNA ligase</fullName>
    </recommendedName>
</protein>
<evidence type="ECO:0000313" key="2">
    <source>
        <dbReference type="Proteomes" id="UP001462640"/>
    </source>
</evidence>
<reference evidence="1 2" key="1">
    <citation type="submission" date="2024-05" db="EMBL/GenBank/DDBJ databases">
        <title>Roseateles sp. 2.12 16S ribosomal RNA gene Genome sequencing and assembly.</title>
        <authorList>
            <person name="Woo H."/>
        </authorList>
    </citation>
    <scope>NUCLEOTIDE SEQUENCE [LARGE SCALE GENOMIC DNA]</scope>
    <source>
        <strain evidence="1 2">2.12</strain>
    </source>
</reference>
<proteinExistence type="predicted"/>
<keyword evidence="2" id="KW-1185">Reference proteome</keyword>
<accession>A0ABV0GJS5</accession>
<organism evidence="1 2">
    <name type="scientific">Roseateles flavus</name>
    <dbReference type="NCBI Taxonomy" id="3149041"/>
    <lineage>
        <taxon>Bacteria</taxon>
        <taxon>Pseudomonadati</taxon>
        <taxon>Pseudomonadota</taxon>
        <taxon>Betaproteobacteria</taxon>
        <taxon>Burkholderiales</taxon>
        <taxon>Sphaerotilaceae</taxon>
        <taxon>Roseateles</taxon>
    </lineage>
</organism>
<comment type="caution">
    <text evidence="1">The sequence shown here is derived from an EMBL/GenBank/DDBJ whole genome shotgun (WGS) entry which is preliminary data.</text>
</comment>
<evidence type="ECO:0000313" key="1">
    <source>
        <dbReference type="EMBL" id="MEO3715307.1"/>
    </source>
</evidence>
<evidence type="ECO:0008006" key="3">
    <source>
        <dbReference type="Google" id="ProtNLM"/>
    </source>
</evidence>